<evidence type="ECO:0000313" key="1">
    <source>
        <dbReference type="EMBL" id="OCU01006.1"/>
    </source>
</evidence>
<reference evidence="2" key="1">
    <citation type="journal article" date="2016" name="Nature">
        <title>Genome evolution in the allotetraploid frog Xenopus laevis.</title>
        <authorList>
            <person name="Session A.M."/>
            <person name="Uno Y."/>
            <person name="Kwon T."/>
            <person name="Chapman J.A."/>
            <person name="Toyoda A."/>
            <person name="Takahashi S."/>
            <person name="Fukui A."/>
            <person name="Hikosaka A."/>
            <person name="Suzuki A."/>
            <person name="Kondo M."/>
            <person name="van Heeringen S.J."/>
            <person name="Quigley I."/>
            <person name="Heinz S."/>
            <person name="Ogino H."/>
            <person name="Ochi H."/>
            <person name="Hellsten U."/>
            <person name="Lyons J.B."/>
            <person name="Simakov O."/>
            <person name="Putnam N."/>
            <person name="Stites J."/>
            <person name="Kuroki Y."/>
            <person name="Tanaka T."/>
            <person name="Michiue T."/>
            <person name="Watanabe M."/>
            <person name="Bogdanovic O."/>
            <person name="Lister R."/>
            <person name="Georgiou G."/>
            <person name="Paranjpe S.S."/>
            <person name="van Kruijsbergen I."/>
            <person name="Shu S."/>
            <person name="Carlson J."/>
            <person name="Kinoshita T."/>
            <person name="Ohta Y."/>
            <person name="Mawaribuchi S."/>
            <person name="Jenkins J."/>
            <person name="Grimwood J."/>
            <person name="Schmutz J."/>
            <person name="Mitros T."/>
            <person name="Mozaffari S.V."/>
            <person name="Suzuki Y."/>
            <person name="Haramoto Y."/>
            <person name="Yamamoto T.S."/>
            <person name="Takagi C."/>
            <person name="Heald R."/>
            <person name="Miller K."/>
            <person name="Haudenschild C."/>
            <person name="Kitzman J."/>
            <person name="Nakayama T."/>
            <person name="Izutsu Y."/>
            <person name="Robert J."/>
            <person name="Fortriede J."/>
            <person name="Burns K."/>
            <person name="Lotay V."/>
            <person name="Karimi K."/>
            <person name="Yasuoka Y."/>
            <person name="Dichmann D.S."/>
            <person name="Flajnik M.F."/>
            <person name="Houston D.W."/>
            <person name="Shendure J."/>
            <person name="DuPasquier L."/>
            <person name="Vize P.D."/>
            <person name="Zorn A.M."/>
            <person name="Ito M."/>
            <person name="Marcotte E.M."/>
            <person name="Wallingford J.B."/>
            <person name="Ito Y."/>
            <person name="Asashima M."/>
            <person name="Ueno N."/>
            <person name="Matsuda Y."/>
            <person name="Veenstra G.J."/>
            <person name="Fujiyama A."/>
            <person name="Harland R.M."/>
            <person name="Taira M."/>
            <person name="Rokhsar D.S."/>
        </authorList>
    </citation>
    <scope>NUCLEOTIDE SEQUENCE [LARGE SCALE GENOMIC DNA]</scope>
    <source>
        <strain evidence="2">J</strain>
    </source>
</reference>
<evidence type="ECO:0000313" key="2">
    <source>
        <dbReference type="Proteomes" id="UP000694892"/>
    </source>
</evidence>
<name>A0A974E0R5_XENLA</name>
<organism evidence="1 2">
    <name type="scientific">Xenopus laevis</name>
    <name type="common">African clawed frog</name>
    <dbReference type="NCBI Taxonomy" id="8355"/>
    <lineage>
        <taxon>Eukaryota</taxon>
        <taxon>Metazoa</taxon>
        <taxon>Chordata</taxon>
        <taxon>Craniata</taxon>
        <taxon>Vertebrata</taxon>
        <taxon>Euteleostomi</taxon>
        <taxon>Amphibia</taxon>
        <taxon>Batrachia</taxon>
        <taxon>Anura</taxon>
        <taxon>Pipoidea</taxon>
        <taxon>Pipidae</taxon>
        <taxon>Xenopodinae</taxon>
        <taxon>Xenopus</taxon>
        <taxon>Xenopus</taxon>
    </lineage>
</organism>
<dbReference type="PANTHER" id="PTHR21301">
    <property type="entry name" value="REVERSE TRANSCRIPTASE"/>
    <property type="match status" value="1"/>
</dbReference>
<gene>
    <name evidence="1" type="ORF">XELAEV_18006787mg</name>
</gene>
<sequence length="106" mass="12317">MGKKGVPSVNILLTSRPVKERIKEHRSNIRNFKVGTQTYTPISRHFSSFKHNLSQLKWQVIEVICKPQRGGNMLKLLLQEEAKWIKKLNSLHPEGLNEHWSISSFL</sequence>
<dbReference type="AlphaFoldDB" id="A0A974E0R5"/>
<dbReference type="Proteomes" id="UP000694892">
    <property type="component" value="Chromosome 1L"/>
</dbReference>
<dbReference type="PANTHER" id="PTHR21301:SF12">
    <property type="match status" value="1"/>
</dbReference>
<proteinExistence type="predicted"/>
<accession>A0A974E0R5</accession>
<protein>
    <recommendedName>
        <fullName evidence="3">GIY-YIG domain-containing protein</fullName>
    </recommendedName>
</protein>
<evidence type="ECO:0008006" key="3">
    <source>
        <dbReference type="Google" id="ProtNLM"/>
    </source>
</evidence>
<dbReference type="EMBL" id="CM004466">
    <property type="protein sequence ID" value="OCU01006.1"/>
    <property type="molecule type" value="Genomic_DNA"/>
</dbReference>